<keyword evidence="1" id="KW-0678">Repressor</keyword>
<comment type="catalytic activity">
    <reaction evidence="5">
        <text>glycyl-tRNA(Gly) + acetyl-CoA = N-acetylglycyl-tRNA(Gly) + CoA + H(+)</text>
        <dbReference type="Rhea" id="RHEA:81867"/>
        <dbReference type="Rhea" id="RHEA-COMP:9683"/>
        <dbReference type="Rhea" id="RHEA-COMP:19766"/>
        <dbReference type="ChEBI" id="CHEBI:15378"/>
        <dbReference type="ChEBI" id="CHEBI:57287"/>
        <dbReference type="ChEBI" id="CHEBI:57288"/>
        <dbReference type="ChEBI" id="CHEBI:78522"/>
        <dbReference type="ChEBI" id="CHEBI:232036"/>
    </reaction>
</comment>
<accession>A0A149VVH2</accession>
<dbReference type="Proteomes" id="UP000075653">
    <property type="component" value="Unassembled WGS sequence"/>
</dbReference>
<sequence>MSLQLTAPQPLVATHLLDGFECGEAVLDEWLKRRAMTNQLSGASRTFVVADQDGRVYGYYAMAAGAVSHQMATGLVRRNMPDPVPVMVLARLAVEHRAQGIKLGASLLQDAVNRAVMVSRNAGVRALLVHALHDRAKEFYEHHGFRESPQHPMTLMLRLNTVKGDGFIGRTLGSIPEQ</sequence>
<dbReference type="Gene3D" id="3.40.630.30">
    <property type="match status" value="1"/>
</dbReference>
<dbReference type="RefSeq" id="WP_062188553.1">
    <property type="nucleotide sequence ID" value="NZ_LRRD01000091.1"/>
</dbReference>
<dbReference type="GO" id="GO:0016747">
    <property type="term" value="F:acyltransferase activity, transferring groups other than amino-acyl groups"/>
    <property type="evidence" value="ECO:0007669"/>
    <property type="project" value="InterPro"/>
</dbReference>
<protein>
    <recommendedName>
        <fullName evidence="6">N-acetyltransferase domain-containing protein</fullName>
    </recommendedName>
</protein>
<evidence type="ECO:0000256" key="1">
    <source>
        <dbReference type="ARBA" id="ARBA00022491"/>
    </source>
</evidence>
<evidence type="ECO:0000256" key="2">
    <source>
        <dbReference type="ARBA" id="ARBA00022649"/>
    </source>
</evidence>
<keyword evidence="3" id="KW-0808">Transferase</keyword>
<comment type="caution">
    <text evidence="7">The sequence shown here is derived from an EMBL/GenBank/DDBJ whole genome shotgun (WGS) entry which is preliminary data.</text>
</comment>
<dbReference type="InterPro" id="IPR000182">
    <property type="entry name" value="GNAT_dom"/>
</dbReference>
<dbReference type="Pfam" id="PF13508">
    <property type="entry name" value="Acetyltransf_7"/>
    <property type="match status" value="1"/>
</dbReference>
<evidence type="ECO:0000256" key="3">
    <source>
        <dbReference type="ARBA" id="ARBA00022679"/>
    </source>
</evidence>
<dbReference type="AlphaFoldDB" id="A0A149VVH2"/>
<evidence type="ECO:0000256" key="4">
    <source>
        <dbReference type="ARBA" id="ARBA00023315"/>
    </source>
</evidence>
<dbReference type="PANTHER" id="PTHR36449:SF1">
    <property type="entry name" value="ACETYLTRANSFERASE"/>
    <property type="match status" value="1"/>
</dbReference>
<dbReference type="EMBL" id="LRRD01000091">
    <property type="protein sequence ID" value="KXW57212.1"/>
    <property type="molecule type" value="Genomic_DNA"/>
</dbReference>
<dbReference type="PATRIC" id="fig|1789004.3.peg.2382"/>
<keyword evidence="8" id="KW-1185">Reference proteome</keyword>
<keyword evidence="4" id="KW-0012">Acyltransferase</keyword>
<evidence type="ECO:0000259" key="6">
    <source>
        <dbReference type="Pfam" id="PF13508"/>
    </source>
</evidence>
<dbReference type="SUPFAM" id="SSF55729">
    <property type="entry name" value="Acyl-CoA N-acyltransferases (Nat)"/>
    <property type="match status" value="1"/>
</dbReference>
<keyword evidence="2" id="KW-1277">Toxin-antitoxin system</keyword>
<organism evidence="7 8">
    <name type="scientific">Ferrovum myxofaciens</name>
    <dbReference type="NCBI Taxonomy" id="416213"/>
    <lineage>
        <taxon>Bacteria</taxon>
        <taxon>Pseudomonadati</taxon>
        <taxon>Pseudomonadota</taxon>
        <taxon>Betaproteobacteria</taxon>
        <taxon>Ferrovales</taxon>
        <taxon>Ferrovaceae</taxon>
        <taxon>Ferrovum</taxon>
    </lineage>
</organism>
<proteinExistence type="predicted"/>
<dbReference type="STRING" id="1789004.FEMY_22630"/>
<evidence type="ECO:0000256" key="5">
    <source>
        <dbReference type="ARBA" id="ARBA00049880"/>
    </source>
</evidence>
<feature type="domain" description="N-acetyltransferase" evidence="6">
    <location>
        <begin position="45"/>
        <end position="147"/>
    </location>
</feature>
<gene>
    <name evidence="7" type="ORF">FEMY_22630</name>
</gene>
<evidence type="ECO:0000313" key="8">
    <source>
        <dbReference type="Proteomes" id="UP000075653"/>
    </source>
</evidence>
<dbReference type="InterPro" id="IPR016181">
    <property type="entry name" value="Acyl_CoA_acyltransferase"/>
</dbReference>
<reference evidence="7 8" key="1">
    <citation type="submission" date="2016-01" db="EMBL/GenBank/DDBJ databases">
        <title>Genome sequence of the acidophilic iron oxidising Ferrovum strain Z-31.</title>
        <authorList>
            <person name="Poehlein A."/>
            <person name="Ullrich S.R."/>
            <person name="Schloemann M."/>
            <person name="Muehling M."/>
            <person name="Daniel R."/>
        </authorList>
    </citation>
    <scope>NUCLEOTIDE SEQUENCE [LARGE SCALE GENOMIC DNA]</scope>
    <source>
        <strain evidence="7 8">Z-31</strain>
    </source>
</reference>
<dbReference type="PANTHER" id="PTHR36449">
    <property type="entry name" value="ACETYLTRANSFERASE-RELATED"/>
    <property type="match status" value="1"/>
</dbReference>
<name>A0A149VVH2_9PROT</name>
<evidence type="ECO:0000313" key="7">
    <source>
        <dbReference type="EMBL" id="KXW57212.1"/>
    </source>
</evidence>